<dbReference type="SUPFAM" id="SSF54862">
    <property type="entry name" value="4Fe-4S ferredoxins"/>
    <property type="match status" value="1"/>
</dbReference>
<keyword evidence="3" id="KW-0408">Iron</keyword>
<dbReference type="PIR" id="A69400">
    <property type="entry name" value="A69400"/>
</dbReference>
<dbReference type="PaxDb" id="224325-AF_1202"/>
<keyword evidence="1" id="KW-0004">4Fe-4S</keyword>
<feature type="domain" description="4Fe-4S ferredoxin-type" evidence="5">
    <location>
        <begin position="7"/>
        <end position="36"/>
    </location>
</feature>
<accession>O29066</accession>
<organism evidence="6 7">
    <name type="scientific">Archaeoglobus fulgidus (strain ATCC 49558 / DSM 4304 / JCM 9628 / NBRC 100126 / VC-16)</name>
    <dbReference type="NCBI Taxonomy" id="224325"/>
    <lineage>
        <taxon>Archaea</taxon>
        <taxon>Methanobacteriati</taxon>
        <taxon>Methanobacteriota</taxon>
        <taxon>Archaeoglobi</taxon>
        <taxon>Archaeoglobales</taxon>
        <taxon>Archaeoglobaceae</taxon>
        <taxon>Archaeoglobus</taxon>
    </lineage>
</organism>
<evidence type="ECO:0000256" key="3">
    <source>
        <dbReference type="ARBA" id="ARBA00023004"/>
    </source>
</evidence>
<sequence length="165" mass="18262">MSELSKLTFVHDRRKCIGCYACVIACKVEHSSENFDDPGRIRVFHDGPRITGEKVQQHFKVVVCRHCLSAPCVDECPTGALRKSEDGMTVLDLDLCIGCKICMEVCPFGAPQLGDDGKVRIYDLCMPRIEEGKKPACVSACVAQCLQVKSVEDLKKKSKTRKPEG</sequence>
<evidence type="ECO:0000313" key="7">
    <source>
        <dbReference type="Proteomes" id="UP000002199"/>
    </source>
</evidence>
<gene>
    <name evidence="6" type="ordered locus">AF_1202</name>
</gene>
<dbReference type="PANTHER" id="PTHR43177:SF3">
    <property type="entry name" value="PROTEIN NRFC HOMOLOG"/>
    <property type="match status" value="1"/>
</dbReference>
<dbReference type="GO" id="GO:0046872">
    <property type="term" value="F:metal ion binding"/>
    <property type="evidence" value="ECO:0007669"/>
    <property type="project" value="UniProtKB-KW"/>
</dbReference>
<dbReference type="STRING" id="224325.AF_1202"/>
<dbReference type="Gene3D" id="3.30.70.20">
    <property type="match status" value="2"/>
</dbReference>
<dbReference type="PhylomeDB" id="O29066"/>
<proteinExistence type="predicted"/>
<dbReference type="EMBL" id="AE000782">
    <property type="protein sequence ID" value="AAB90042.1"/>
    <property type="molecule type" value="Genomic_DNA"/>
</dbReference>
<dbReference type="InterPro" id="IPR050954">
    <property type="entry name" value="ET_IronSulfur_Cluster-Binding"/>
</dbReference>
<dbReference type="Proteomes" id="UP000002199">
    <property type="component" value="Chromosome"/>
</dbReference>
<dbReference type="Pfam" id="PF00037">
    <property type="entry name" value="Fer4"/>
    <property type="match status" value="1"/>
</dbReference>
<feature type="domain" description="4Fe-4S ferredoxin-type" evidence="5">
    <location>
        <begin position="55"/>
        <end position="86"/>
    </location>
</feature>
<dbReference type="InterPro" id="IPR017896">
    <property type="entry name" value="4Fe4S_Fe-S-bd"/>
</dbReference>
<dbReference type="PROSITE" id="PS00198">
    <property type="entry name" value="4FE4S_FER_1"/>
    <property type="match status" value="1"/>
</dbReference>
<dbReference type="GO" id="GO:0016491">
    <property type="term" value="F:oxidoreductase activity"/>
    <property type="evidence" value="ECO:0007669"/>
    <property type="project" value="UniProtKB-ARBA"/>
</dbReference>
<dbReference type="Pfam" id="PF13247">
    <property type="entry name" value="Fer4_11"/>
    <property type="match status" value="1"/>
</dbReference>
<evidence type="ECO:0000259" key="5">
    <source>
        <dbReference type="PROSITE" id="PS51379"/>
    </source>
</evidence>
<evidence type="ECO:0000313" key="6">
    <source>
        <dbReference type="EMBL" id="AAB90042.1"/>
    </source>
</evidence>
<dbReference type="GO" id="GO:0051539">
    <property type="term" value="F:4 iron, 4 sulfur cluster binding"/>
    <property type="evidence" value="ECO:0007669"/>
    <property type="project" value="UniProtKB-KW"/>
</dbReference>
<keyword evidence="2" id="KW-0479">Metal-binding</keyword>
<keyword evidence="7" id="KW-1185">Reference proteome</keyword>
<evidence type="ECO:0000256" key="2">
    <source>
        <dbReference type="ARBA" id="ARBA00022723"/>
    </source>
</evidence>
<name>O29066_ARCFU</name>
<protein>
    <submittedName>
        <fullName evidence="6">Molybdopterin oxidoreductase, iron-sulfur binding subunit</fullName>
    </submittedName>
</protein>
<dbReference type="HOGENOM" id="CLU_043374_2_0_2"/>
<dbReference type="EnsemblBacteria" id="AAB90042">
    <property type="protein sequence ID" value="AAB90042"/>
    <property type="gene ID" value="AF_1202"/>
</dbReference>
<evidence type="ECO:0000256" key="4">
    <source>
        <dbReference type="ARBA" id="ARBA00023014"/>
    </source>
</evidence>
<dbReference type="KEGG" id="afu:AF_1202"/>
<dbReference type="PANTHER" id="PTHR43177">
    <property type="entry name" value="PROTEIN NRFC"/>
    <property type="match status" value="1"/>
</dbReference>
<dbReference type="InterPro" id="IPR017900">
    <property type="entry name" value="4Fe4S_Fe_S_CS"/>
</dbReference>
<dbReference type="eggNOG" id="arCOG01500">
    <property type="taxonomic scope" value="Archaea"/>
</dbReference>
<feature type="domain" description="4Fe-4S ferredoxin-type" evidence="5">
    <location>
        <begin position="87"/>
        <end position="116"/>
    </location>
</feature>
<reference evidence="6 7" key="1">
    <citation type="journal article" date="1997" name="Nature">
        <title>The complete genome sequence of the hyperthermophilic, sulphate-reducing archaeon Archaeoglobus fulgidus.</title>
        <authorList>
            <person name="Klenk H.P."/>
            <person name="Clayton R.A."/>
            <person name="Tomb J."/>
            <person name="White O."/>
            <person name="Nelson K.E."/>
            <person name="Ketchum K.A."/>
            <person name="Dodson R.J."/>
            <person name="Gwinn M."/>
            <person name="Hickey E.K."/>
            <person name="Peterson J.D."/>
            <person name="Richardson D.L."/>
            <person name="Kerlavage A.R."/>
            <person name="Graham D.E."/>
            <person name="Kyrpides N.C."/>
            <person name="Fleischmann R.D."/>
            <person name="Quackenbush J."/>
            <person name="Lee N.H."/>
            <person name="Sutton G.G."/>
            <person name="Gill S."/>
            <person name="Kirkness E.F."/>
            <person name="Dougherty B.A."/>
            <person name="McKenney K."/>
            <person name="Adams M.D."/>
            <person name="Loftus B."/>
            <person name="Peterson S."/>
            <person name="Reich C.I."/>
            <person name="McNeil L.K."/>
            <person name="Badger J.H."/>
            <person name="Glodek A."/>
            <person name="Zhou L."/>
            <person name="Overbeek R."/>
            <person name="Gocayne J.D."/>
            <person name="Weidman J.F."/>
            <person name="McDonald L."/>
            <person name="Utterback T."/>
            <person name="Cotton M.D."/>
            <person name="Spriggs T."/>
            <person name="Artiach P."/>
            <person name="Kaine B.P."/>
            <person name="Sykes S.M."/>
            <person name="Sadow P.W."/>
            <person name="D'Andrea K.P."/>
            <person name="Bowman C."/>
            <person name="Fujii C."/>
            <person name="Garland S.A."/>
            <person name="Mason T.M."/>
            <person name="Olsen G.J."/>
            <person name="Fraser C.M."/>
            <person name="Smith H.O."/>
            <person name="Woese C.R."/>
            <person name="Venter J.C."/>
        </authorList>
    </citation>
    <scope>NUCLEOTIDE SEQUENCE [LARGE SCALE GENOMIC DNA]</scope>
    <source>
        <strain evidence="7">ATCC 49558 / DSM 4304 / JCM 9628 / NBRC 100126 / VC-16</strain>
    </source>
</reference>
<evidence type="ECO:0000256" key="1">
    <source>
        <dbReference type="ARBA" id="ARBA00022485"/>
    </source>
</evidence>
<dbReference type="PROSITE" id="PS51379">
    <property type="entry name" value="4FE4S_FER_2"/>
    <property type="match status" value="3"/>
</dbReference>
<dbReference type="AlphaFoldDB" id="O29066"/>
<keyword evidence="4" id="KW-0411">Iron-sulfur</keyword>